<protein>
    <submittedName>
        <fullName evidence="1">Uncharacterized protein</fullName>
    </submittedName>
</protein>
<name>A0A4Y7SZF2_COPMI</name>
<organism evidence="1 2">
    <name type="scientific">Coprinellus micaceus</name>
    <name type="common">Glistening ink-cap mushroom</name>
    <name type="synonym">Coprinus micaceus</name>
    <dbReference type="NCBI Taxonomy" id="71717"/>
    <lineage>
        <taxon>Eukaryota</taxon>
        <taxon>Fungi</taxon>
        <taxon>Dikarya</taxon>
        <taxon>Basidiomycota</taxon>
        <taxon>Agaricomycotina</taxon>
        <taxon>Agaricomycetes</taxon>
        <taxon>Agaricomycetidae</taxon>
        <taxon>Agaricales</taxon>
        <taxon>Agaricineae</taxon>
        <taxon>Psathyrellaceae</taxon>
        <taxon>Coprinellus</taxon>
    </lineage>
</organism>
<evidence type="ECO:0000313" key="2">
    <source>
        <dbReference type="Proteomes" id="UP000298030"/>
    </source>
</evidence>
<reference evidence="1 2" key="1">
    <citation type="journal article" date="2019" name="Nat. Ecol. Evol.">
        <title>Megaphylogeny resolves global patterns of mushroom evolution.</title>
        <authorList>
            <person name="Varga T."/>
            <person name="Krizsan K."/>
            <person name="Foldi C."/>
            <person name="Dima B."/>
            <person name="Sanchez-Garcia M."/>
            <person name="Sanchez-Ramirez S."/>
            <person name="Szollosi G.J."/>
            <person name="Szarkandi J.G."/>
            <person name="Papp V."/>
            <person name="Albert L."/>
            <person name="Andreopoulos W."/>
            <person name="Angelini C."/>
            <person name="Antonin V."/>
            <person name="Barry K.W."/>
            <person name="Bougher N.L."/>
            <person name="Buchanan P."/>
            <person name="Buyck B."/>
            <person name="Bense V."/>
            <person name="Catcheside P."/>
            <person name="Chovatia M."/>
            <person name="Cooper J."/>
            <person name="Damon W."/>
            <person name="Desjardin D."/>
            <person name="Finy P."/>
            <person name="Geml J."/>
            <person name="Haridas S."/>
            <person name="Hughes K."/>
            <person name="Justo A."/>
            <person name="Karasinski D."/>
            <person name="Kautmanova I."/>
            <person name="Kiss B."/>
            <person name="Kocsube S."/>
            <person name="Kotiranta H."/>
            <person name="LaButti K.M."/>
            <person name="Lechner B.E."/>
            <person name="Liimatainen K."/>
            <person name="Lipzen A."/>
            <person name="Lukacs Z."/>
            <person name="Mihaltcheva S."/>
            <person name="Morgado L.N."/>
            <person name="Niskanen T."/>
            <person name="Noordeloos M.E."/>
            <person name="Ohm R.A."/>
            <person name="Ortiz-Santana B."/>
            <person name="Ovrebo C."/>
            <person name="Racz N."/>
            <person name="Riley R."/>
            <person name="Savchenko A."/>
            <person name="Shiryaev A."/>
            <person name="Soop K."/>
            <person name="Spirin V."/>
            <person name="Szebenyi C."/>
            <person name="Tomsovsky M."/>
            <person name="Tulloss R.E."/>
            <person name="Uehling J."/>
            <person name="Grigoriev I.V."/>
            <person name="Vagvolgyi C."/>
            <person name="Papp T."/>
            <person name="Martin F.M."/>
            <person name="Miettinen O."/>
            <person name="Hibbett D.S."/>
            <person name="Nagy L.G."/>
        </authorList>
    </citation>
    <scope>NUCLEOTIDE SEQUENCE [LARGE SCALE GENOMIC DNA]</scope>
    <source>
        <strain evidence="1 2">FP101781</strain>
    </source>
</reference>
<comment type="caution">
    <text evidence="1">The sequence shown here is derived from an EMBL/GenBank/DDBJ whole genome shotgun (WGS) entry which is preliminary data.</text>
</comment>
<proteinExistence type="predicted"/>
<accession>A0A4Y7SZF2</accession>
<dbReference type="EMBL" id="QPFP01000041">
    <property type="protein sequence ID" value="TEB27243.1"/>
    <property type="molecule type" value="Genomic_DNA"/>
</dbReference>
<keyword evidence="2" id="KW-1185">Reference proteome</keyword>
<evidence type="ECO:0000313" key="1">
    <source>
        <dbReference type="EMBL" id="TEB27243.1"/>
    </source>
</evidence>
<sequence>MGSRVTMMVEEEGHTMQGHVSEISEADQDHAGASRSPYLSAGLTLFNTIGANKRERDEGASRGSHVDPAGFGFKGQQGSRVVASRYWPIAKVNSFVGARPRRAYACSWETSHSRAGQRVTKEGVGEGQSRAKARLPRETLSLDPALPVVCKPEAWVNSLLLW</sequence>
<dbReference type="Proteomes" id="UP000298030">
    <property type="component" value="Unassembled WGS sequence"/>
</dbReference>
<dbReference type="AlphaFoldDB" id="A0A4Y7SZF2"/>
<gene>
    <name evidence="1" type="ORF">FA13DRAFT_1712637</name>
</gene>